<dbReference type="AlphaFoldDB" id="A0A2V4MQT3"/>
<accession>A0A2V4MQT3</accession>
<protein>
    <submittedName>
        <fullName evidence="2">Uncharacterized protein</fullName>
    </submittedName>
</protein>
<gene>
    <name evidence="2" type="ORF">DI396_15090</name>
</gene>
<keyword evidence="1" id="KW-1133">Transmembrane helix</keyword>
<dbReference type="OrthoDB" id="9803348at2"/>
<evidence type="ECO:0000256" key="1">
    <source>
        <dbReference type="SAM" id="Phobius"/>
    </source>
</evidence>
<proteinExistence type="predicted"/>
<sequence length="137" mass="14946">MKPKSTNRAVQPAAWSAVLAGVFLAVGAGDFLGDAAFRPPTVGYDAWHVGLPSIWAWTITFWALGVLLIWFLSYEMEPATASGVEITPLEPAPSVAFRGTKIQEQEMLRLGWPISEIAARTKIATWIFGEDRKGATQ</sequence>
<dbReference type="EMBL" id="QFVT01000013">
    <property type="protein sequence ID" value="PYC46458.1"/>
    <property type="molecule type" value="Genomic_DNA"/>
</dbReference>
<keyword evidence="3" id="KW-1185">Reference proteome</keyword>
<reference evidence="2 3" key="1">
    <citation type="submission" date="2018-05" db="EMBL/GenBank/DDBJ databases">
        <title>Oceanovita maritima gen. nov., sp. nov., a marine bacterium in the family Rhodobacteraceae isolated from surface seawater of Lundu port Xiamen, China.</title>
        <authorList>
            <person name="Hetharua B.H."/>
            <person name="Min D."/>
            <person name="Liao H."/>
            <person name="Tian Y."/>
        </authorList>
    </citation>
    <scope>NUCLEOTIDE SEQUENCE [LARGE SCALE GENOMIC DNA]</scope>
    <source>
        <strain evidence="2 3">FSX-11</strain>
    </source>
</reference>
<evidence type="ECO:0000313" key="3">
    <source>
        <dbReference type="Proteomes" id="UP000248012"/>
    </source>
</evidence>
<dbReference type="Proteomes" id="UP000248012">
    <property type="component" value="Unassembled WGS sequence"/>
</dbReference>
<organism evidence="2 3">
    <name type="scientific">Litorivita pollutaquae</name>
    <dbReference type="NCBI Taxonomy" id="2200892"/>
    <lineage>
        <taxon>Bacteria</taxon>
        <taxon>Pseudomonadati</taxon>
        <taxon>Pseudomonadota</taxon>
        <taxon>Alphaproteobacteria</taxon>
        <taxon>Rhodobacterales</taxon>
        <taxon>Paracoccaceae</taxon>
        <taxon>Litorivita</taxon>
    </lineage>
</organism>
<keyword evidence="1" id="KW-0812">Transmembrane</keyword>
<dbReference type="RefSeq" id="WP_110797113.1">
    <property type="nucleotide sequence ID" value="NZ_KZ826492.1"/>
</dbReference>
<comment type="caution">
    <text evidence="2">The sequence shown here is derived from an EMBL/GenBank/DDBJ whole genome shotgun (WGS) entry which is preliminary data.</text>
</comment>
<keyword evidence="1" id="KW-0472">Membrane</keyword>
<feature type="transmembrane region" description="Helical" evidence="1">
    <location>
        <begin position="52"/>
        <end position="72"/>
    </location>
</feature>
<evidence type="ECO:0000313" key="2">
    <source>
        <dbReference type="EMBL" id="PYC46458.1"/>
    </source>
</evidence>
<name>A0A2V4MQT3_9RHOB</name>